<gene>
    <name evidence="13" type="ORF">QVD17_30716</name>
</gene>
<evidence type="ECO:0000256" key="3">
    <source>
        <dbReference type="ARBA" id="ARBA00022559"/>
    </source>
</evidence>
<reference evidence="13" key="1">
    <citation type="journal article" date="2023" name="bioRxiv">
        <title>Improved chromosome-level genome assembly for marigold (Tagetes erecta).</title>
        <authorList>
            <person name="Jiang F."/>
            <person name="Yuan L."/>
            <person name="Wang S."/>
            <person name="Wang H."/>
            <person name="Xu D."/>
            <person name="Wang A."/>
            <person name="Fan W."/>
        </authorList>
    </citation>
    <scope>NUCLEOTIDE SEQUENCE</scope>
    <source>
        <strain evidence="13">WSJ</strain>
        <tissue evidence="13">Leaf</tissue>
    </source>
</reference>
<dbReference type="InterPro" id="IPR010255">
    <property type="entry name" value="Haem_peroxidase_sf"/>
</dbReference>
<dbReference type="InterPro" id="IPR037120">
    <property type="entry name" value="Haem_peroxidase_sf_animal"/>
</dbReference>
<evidence type="ECO:0000256" key="8">
    <source>
        <dbReference type="ARBA" id="ARBA00022964"/>
    </source>
</evidence>
<protein>
    <recommendedName>
        <fullName evidence="15">Alpha-dioxygenase 2</fullName>
    </recommendedName>
</protein>
<dbReference type="InterPro" id="IPR019791">
    <property type="entry name" value="Haem_peroxidase_animal"/>
</dbReference>
<evidence type="ECO:0000256" key="7">
    <source>
        <dbReference type="ARBA" id="ARBA00022832"/>
    </source>
</evidence>
<evidence type="ECO:0000256" key="2">
    <source>
        <dbReference type="ARBA" id="ARBA00022516"/>
    </source>
</evidence>
<dbReference type="Gene3D" id="1.10.640.10">
    <property type="entry name" value="Haem peroxidase domain superfamily, animal type"/>
    <property type="match status" value="1"/>
</dbReference>
<keyword evidence="10" id="KW-0408">Iron</keyword>
<keyword evidence="5" id="KW-0479">Metal-binding</keyword>
<keyword evidence="12" id="KW-0275">Fatty acid biosynthesis</keyword>
<evidence type="ECO:0008006" key="15">
    <source>
        <dbReference type="Google" id="ProtNLM"/>
    </source>
</evidence>
<keyword evidence="6" id="KW-0925">Oxylipin biosynthesis</keyword>
<evidence type="ECO:0000256" key="1">
    <source>
        <dbReference type="ARBA" id="ARBA00001970"/>
    </source>
</evidence>
<organism evidence="13 14">
    <name type="scientific">Tagetes erecta</name>
    <name type="common">African marigold</name>
    <dbReference type="NCBI Taxonomy" id="13708"/>
    <lineage>
        <taxon>Eukaryota</taxon>
        <taxon>Viridiplantae</taxon>
        <taxon>Streptophyta</taxon>
        <taxon>Embryophyta</taxon>
        <taxon>Tracheophyta</taxon>
        <taxon>Spermatophyta</taxon>
        <taxon>Magnoliopsida</taxon>
        <taxon>eudicotyledons</taxon>
        <taxon>Gunneridae</taxon>
        <taxon>Pentapetalae</taxon>
        <taxon>asterids</taxon>
        <taxon>campanulids</taxon>
        <taxon>Asterales</taxon>
        <taxon>Asteraceae</taxon>
        <taxon>Asteroideae</taxon>
        <taxon>Heliantheae alliance</taxon>
        <taxon>Tageteae</taxon>
        <taxon>Tagetes</taxon>
    </lineage>
</organism>
<dbReference type="InterPro" id="IPR050783">
    <property type="entry name" value="Oxylipin_biosynth_metab"/>
</dbReference>
<evidence type="ECO:0000313" key="14">
    <source>
        <dbReference type="Proteomes" id="UP001229421"/>
    </source>
</evidence>
<keyword evidence="2" id="KW-0444">Lipid biosynthesis</keyword>
<dbReference type="Proteomes" id="UP001229421">
    <property type="component" value="Unassembled WGS sequence"/>
</dbReference>
<dbReference type="Pfam" id="PF03098">
    <property type="entry name" value="An_peroxidase"/>
    <property type="match status" value="1"/>
</dbReference>
<proteinExistence type="predicted"/>
<keyword evidence="3" id="KW-0575">Peroxidase</keyword>
<dbReference type="SUPFAM" id="SSF48113">
    <property type="entry name" value="Heme-dependent peroxidases"/>
    <property type="match status" value="1"/>
</dbReference>
<evidence type="ECO:0000256" key="6">
    <source>
        <dbReference type="ARBA" id="ARBA00022767"/>
    </source>
</evidence>
<comment type="caution">
    <text evidence="13">The sequence shown here is derived from an EMBL/GenBank/DDBJ whole genome shotgun (WGS) entry which is preliminary data.</text>
</comment>
<keyword evidence="11" id="KW-0443">Lipid metabolism</keyword>
<evidence type="ECO:0000313" key="13">
    <source>
        <dbReference type="EMBL" id="KAK1414950.1"/>
    </source>
</evidence>
<dbReference type="CDD" id="cd09818">
    <property type="entry name" value="PIOX_like"/>
    <property type="match status" value="1"/>
</dbReference>
<dbReference type="InterPro" id="IPR034815">
    <property type="entry name" value="A_dioxygenase"/>
</dbReference>
<evidence type="ECO:0000256" key="4">
    <source>
        <dbReference type="ARBA" id="ARBA00022617"/>
    </source>
</evidence>
<dbReference type="GO" id="GO:0031408">
    <property type="term" value="P:oxylipin biosynthetic process"/>
    <property type="evidence" value="ECO:0007669"/>
    <property type="project" value="UniProtKB-KW"/>
</dbReference>
<dbReference type="GO" id="GO:0004601">
    <property type="term" value="F:peroxidase activity"/>
    <property type="evidence" value="ECO:0007669"/>
    <property type="project" value="UniProtKB-KW"/>
</dbReference>
<sequence>MNIKLCSLFFVHPQLKPIIAKMSLLDKIIFYVVHMLDKFGLWHRLPVLMGLVYLALRRHLHQRYNLLHAGTIIGTKYDVQHYSHRTADGRCNHPTDDIVGSQGTFFGRNMPPSTSKFELLEPHPSVVATKLLERRKFVDCGKQFNMIACSWLQFMIHDWIDHMEDTHQVGIEAPAEVAEQCPLKSFKFYKTKQISTGSLEIGTGSLNSRTPWWDGSVIYGNNEGGMGKVRAYYDGKLKLSSDGLLEHDDKGIPISGDVRNCWAGFSLLQALFVKEHNAICDMLKENYPEFDDEKLYQHARLVTSAIIAKIHTIDWTVELLKTDTLLAAMRINWYGVLGKKVKDMFGNILGPELSGLVGLKNPQDHGVPYSLTEEFVSVYRMHTTLPEKIIIREIHDLKQNYTPLIQQEVHMMDMIGKEGEKRLSEIGMEKMLVSMGHQPCGAVTLQNYPLWMRNLTAHDIHGEEREDPVDMASLEIYRDREREVPRYNEFRRNLLMIPISKWEDLTDDREIVEVLWDVYGDDVEKLDLLVGIHAEKKIKGFAICETAFFVFVLIASRRLEADRFFTTNFNSQTYTKKGLEWINKIESLKDVIDRHFPKMSKTWMRCSSAFSVWDSNPNAPNYVPLYLRCAKLCLF</sequence>
<dbReference type="GO" id="GO:0016702">
    <property type="term" value="F:oxidoreductase activity, acting on single donors with incorporation of molecular oxygen, incorporation of two atoms of oxygen"/>
    <property type="evidence" value="ECO:0007669"/>
    <property type="project" value="TreeGrafter"/>
</dbReference>
<dbReference type="PANTHER" id="PTHR11903">
    <property type="entry name" value="PROSTAGLANDIN G/H SYNTHASE"/>
    <property type="match status" value="1"/>
</dbReference>
<evidence type="ECO:0000256" key="5">
    <source>
        <dbReference type="ARBA" id="ARBA00022723"/>
    </source>
</evidence>
<dbReference type="GO" id="GO:0046872">
    <property type="term" value="F:metal ion binding"/>
    <property type="evidence" value="ECO:0007669"/>
    <property type="project" value="UniProtKB-KW"/>
</dbReference>
<dbReference type="GO" id="GO:0006979">
    <property type="term" value="P:response to oxidative stress"/>
    <property type="evidence" value="ECO:0007669"/>
    <property type="project" value="InterPro"/>
</dbReference>
<dbReference type="AlphaFoldDB" id="A0AAD8K206"/>
<keyword evidence="8" id="KW-0223">Dioxygenase</keyword>
<evidence type="ECO:0000256" key="10">
    <source>
        <dbReference type="ARBA" id="ARBA00023004"/>
    </source>
</evidence>
<dbReference type="GO" id="GO:0020037">
    <property type="term" value="F:heme binding"/>
    <property type="evidence" value="ECO:0007669"/>
    <property type="project" value="InterPro"/>
</dbReference>
<name>A0AAD8K206_TARER</name>
<evidence type="ECO:0000256" key="12">
    <source>
        <dbReference type="ARBA" id="ARBA00023160"/>
    </source>
</evidence>
<evidence type="ECO:0000256" key="11">
    <source>
        <dbReference type="ARBA" id="ARBA00023098"/>
    </source>
</evidence>
<keyword evidence="4" id="KW-0349">Heme</keyword>
<dbReference type="PROSITE" id="PS50292">
    <property type="entry name" value="PEROXIDASE_3"/>
    <property type="match status" value="1"/>
</dbReference>
<accession>A0AAD8K206</accession>
<comment type="cofactor">
    <cofactor evidence="1">
        <name>heme b</name>
        <dbReference type="ChEBI" id="CHEBI:60344"/>
    </cofactor>
</comment>
<dbReference type="GO" id="GO:0006633">
    <property type="term" value="P:fatty acid biosynthetic process"/>
    <property type="evidence" value="ECO:0007669"/>
    <property type="project" value="UniProtKB-KW"/>
</dbReference>
<dbReference type="EMBL" id="JAUHHV010000008">
    <property type="protein sequence ID" value="KAK1414950.1"/>
    <property type="molecule type" value="Genomic_DNA"/>
</dbReference>
<keyword evidence="7" id="KW-0276">Fatty acid metabolism</keyword>
<keyword evidence="14" id="KW-1185">Reference proteome</keyword>
<evidence type="ECO:0000256" key="9">
    <source>
        <dbReference type="ARBA" id="ARBA00023002"/>
    </source>
</evidence>
<keyword evidence="9" id="KW-0560">Oxidoreductase</keyword>
<dbReference type="PANTHER" id="PTHR11903:SF25">
    <property type="entry name" value="ALPHA-DIOXYGENASE 2"/>
    <property type="match status" value="1"/>
</dbReference>